<dbReference type="Gene3D" id="3.40.50.200">
    <property type="entry name" value="Peptidase S8/S53 domain"/>
    <property type="match status" value="1"/>
</dbReference>
<dbReference type="InterPro" id="IPR023827">
    <property type="entry name" value="Peptidase_S8_Asp-AS"/>
</dbReference>
<gene>
    <name evidence="8" type="ORF">BGZ70_001546</name>
</gene>
<dbReference type="InterPro" id="IPR037045">
    <property type="entry name" value="S8pro/Inhibitor_I9_sf"/>
</dbReference>
<dbReference type="InterPro" id="IPR050131">
    <property type="entry name" value="Peptidase_S8_subtilisin-like"/>
</dbReference>
<evidence type="ECO:0000313" key="8">
    <source>
        <dbReference type="EMBL" id="KAF9966711.1"/>
    </source>
</evidence>
<dbReference type="InterPro" id="IPR036852">
    <property type="entry name" value="Peptidase_S8/S53_dom_sf"/>
</dbReference>
<dbReference type="GO" id="GO:0006508">
    <property type="term" value="P:proteolysis"/>
    <property type="evidence" value="ECO:0007669"/>
    <property type="project" value="UniProtKB-KW"/>
</dbReference>
<protein>
    <submittedName>
        <fullName evidence="8">Uncharacterized protein</fullName>
    </submittedName>
</protein>
<dbReference type="PANTHER" id="PTHR43806">
    <property type="entry name" value="PEPTIDASE S8"/>
    <property type="match status" value="1"/>
</dbReference>
<evidence type="ECO:0000256" key="5">
    <source>
        <dbReference type="PROSITE-ProRule" id="PRU01240"/>
    </source>
</evidence>
<dbReference type="PROSITE" id="PS00136">
    <property type="entry name" value="SUBTILASE_ASP"/>
    <property type="match status" value="1"/>
</dbReference>
<dbReference type="EMBL" id="JAAAHY010000135">
    <property type="protein sequence ID" value="KAF9966711.1"/>
    <property type="molecule type" value="Genomic_DNA"/>
</dbReference>
<keyword evidence="3" id="KW-0378">Hydrolase</keyword>
<comment type="similarity">
    <text evidence="1 5">Belongs to the peptidase S8 family.</text>
</comment>
<dbReference type="GO" id="GO:0004252">
    <property type="term" value="F:serine-type endopeptidase activity"/>
    <property type="evidence" value="ECO:0007669"/>
    <property type="project" value="InterPro"/>
</dbReference>
<keyword evidence="2" id="KW-0645">Protease</keyword>
<dbReference type="Proteomes" id="UP000738359">
    <property type="component" value="Unassembled WGS sequence"/>
</dbReference>
<accession>A0A9P6JBW3</accession>
<evidence type="ECO:0000256" key="3">
    <source>
        <dbReference type="ARBA" id="ARBA00022801"/>
    </source>
</evidence>
<proteinExistence type="inferred from homology"/>
<dbReference type="GO" id="GO:0005615">
    <property type="term" value="C:extracellular space"/>
    <property type="evidence" value="ECO:0007669"/>
    <property type="project" value="TreeGrafter"/>
</dbReference>
<feature type="domain" description="Peptidase S8/S53" evidence="6">
    <location>
        <begin position="134"/>
        <end position="204"/>
    </location>
</feature>
<reference evidence="8" key="1">
    <citation type="journal article" date="2020" name="Fungal Divers.">
        <title>Resolving the Mortierellaceae phylogeny through synthesis of multi-gene phylogenetics and phylogenomics.</title>
        <authorList>
            <person name="Vandepol N."/>
            <person name="Liber J."/>
            <person name="Desiro A."/>
            <person name="Na H."/>
            <person name="Kennedy M."/>
            <person name="Barry K."/>
            <person name="Grigoriev I.V."/>
            <person name="Miller A.N."/>
            <person name="O'Donnell K."/>
            <person name="Stajich J.E."/>
            <person name="Bonito G."/>
        </authorList>
    </citation>
    <scope>NUCLEOTIDE SEQUENCE</scope>
    <source>
        <strain evidence="8">CK1249</strain>
    </source>
</reference>
<dbReference type="PANTHER" id="PTHR43806:SF11">
    <property type="entry name" value="CEREVISIN-RELATED"/>
    <property type="match status" value="1"/>
</dbReference>
<organism evidence="8 9">
    <name type="scientific">Mortierella alpina</name>
    <name type="common">Oleaginous fungus</name>
    <name type="synonym">Mortierella renispora</name>
    <dbReference type="NCBI Taxonomy" id="64518"/>
    <lineage>
        <taxon>Eukaryota</taxon>
        <taxon>Fungi</taxon>
        <taxon>Fungi incertae sedis</taxon>
        <taxon>Mucoromycota</taxon>
        <taxon>Mortierellomycotina</taxon>
        <taxon>Mortierellomycetes</taxon>
        <taxon>Mortierellales</taxon>
        <taxon>Mortierellaceae</taxon>
        <taxon>Mortierella</taxon>
    </lineage>
</organism>
<dbReference type="Pfam" id="PF05922">
    <property type="entry name" value="Inhibitor_I9"/>
    <property type="match status" value="1"/>
</dbReference>
<feature type="domain" description="Inhibitor I9" evidence="7">
    <location>
        <begin position="28"/>
        <end position="100"/>
    </location>
</feature>
<dbReference type="InterPro" id="IPR000209">
    <property type="entry name" value="Peptidase_S8/S53_dom"/>
</dbReference>
<dbReference type="PRINTS" id="PR00723">
    <property type="entry name" value="SUBTILISIN"/>
</dbReference>
<dbReference type="InterPro" id="IPR010259">
    <property type="entry name" value="S8pro/Inhibitor_I9"/>
</dbReference>
<evidence type="ECO:0000259" key="7">
    <source>
        <dbReference type="Pfam" id="PF05922"/>
    </source>
</evidence>
<evidence type="ECO:0000256" key="2">
    <source>
        <dbReference type="ARBA" id="ARBA00022670"/>
    </source>
</evidence>
<dbReference type="InterPro" id="IPR015500">
    <property type="entry name" value="Peptidase_S8_subtilisin-rel"/>
</dbReference>
<keyword evidence="4" id="KW-0720">Serine protease</keyword>
<evidence type="ECO:0000259" key="6">
    <source>
        <dbReference type="Pfam" id="PF00082"/>
    </source>
</evidence>
<dbReference type="OrthoDB" id="206201at2759"/>
<evidence type="ECO:0000256" key="4">
    <source>
        <dbReference type="ARBA" id="ARBA00022825"/>
    </source>
</evidence>
<dbReference type="PROSITE" id="PS51892">
    <property type="entry name" value="SUBTILASE"/>
    <property type="match status" value="1"/>
</dbReference>
<evidence type="ECO:0000256" key="1">
    <source>
        <dbReference type="ARBA" id="ARBA00011073"/>
    </source>
</evidence>
<comment type="caution">
    <text evidence="8">The sequence shown here is derived from an EMBL/GenBank/DDBJ whole genome shotgun (WGS) entry which is preliminary data.</text>
</comment>
<dbReference type="AlphaFoldDB" id="A0A9P6JBW3"/>
<dbReference type="Gene3D" id="3.30.70.80">
    <property type="entry name" value="Peptidase S8 propeptide/proteinase inhibitor I9"/>
    <property type="match status" value="1"/>
</dbReference>
<comment type="caution">
    <text evidence="5">Lacks conserved residue(s) required for the propagation of feature annotation.</text>
</comment>
<dbReference type="Pfam" id="PF00082">
    <property type="entry name" value="Peptidase_S8"/>
    <property type="match status" value="1"/>
</dbReference>
<keyword evidence="9" id="KW-1185">Reference proteome</keyword>
<sequence>MHFPLSGDCRRCASHCSYRTSDKAIENSYIITFKKPYDVDAFRAKVNNMSTLQNSGDPMPTVEHTYGALRGFAIRATKAAIMTLRADDDVESIEQDAKISISKIQRKPPSWGLVRISQRDRRLEAPYNYSHAGGQDVTVYVVDTGVDGSHADLRGRVLQGASFVQNEIDSIDRNGHGTHMSGTIGWTLHGVAKHVTIVLVQVLDASG</sequence>
<dbReference type="SUPFAM" id="SSF52743">
    <property type="entry name" value="Subtilisin-like"/>
    <property type="match status" value="1"/>
</dbReference>
<evidence type="ECO:0000313" key="9">
    <source>
        <dbReference type="Proteomes" id="UP000738359"/>
    </source>
</evidence>
<name>A0A9P6JBW3_MORAP</name>